<organism evidence="5 6">
    <name type="scientific">Roseomonas acroporae</name>
    <dbReference type="NCBI Taxonomy" id="2937791"/>
    <lineage>
        <taxon>Bacteria</taxon>
        <taxon>Pseudomonadati</taxon>
        <taxon>Pseudomonadota</taxon>
        <taxon>Alphaproteobacteria</taxon>
        <taxon>Acetobacterales</taxon>
        <taxon>Roseomonadaceae</taxon>
        <taxon>Roseomonas</taxon>
    </lineage>
</organism>
<dbReference type="PROSITE" id="PS00138">
    <property type="entry name" value="SUBTILASE_SER"/>
    <property type="match status" value="1"/>
</dbReference>
<sequence>MLAAMAMIFRDAPAPCVALMANSDNLGPHDGSLLGERFLNELLLHPGRAVVLTMGNLNHDVDPTGKLPAYHAFDPGPAEREARFTLEFGDWKHADAAEVWFRPAPGGAMPRVEARIADETRQFAIAGPGGKPQAEAQVLIGPQDMRRLPGLAVTALLQTVQDRTCLRLVFKPPTEGASARCTWTIVVPAVGPVHGWLDRNNSGSVRWAEGAEAGANRTTLGSPAVAARVLSVGAVTGTGGAVVPWPRSGRGPTRDGLHPKPELVACGTDRRGAIACPWPRLKRLPEGEAPDTDYGPLDSEGTSYAAPQVAGACARLFERFGPEARWASWADLRQILVERARRDPSMPPPETGGWDPACGYGRLDVAALAEAGRRAVDPWIRKAAADDGTEPFVARAFWDSPALVPLDAGDRALDAAAVALGAPVARLRVGIGNRGTRPATDLVVSLHWAPLGTLYPLPAADGAAPAWMPSGPWSTEGLGAPQALASVPPDPEDATEATAAVTFDYVPPRNADGTVRAHMLLARVTGGDAPAGAAEPLCARNNAAALAVAAALPEAVPPAFEIRGSDDTDGVALWLEGCGGRARLCLEGLPVSALPWRRTGMYRPMAPARPRHGDGGIDPATLPEEDTVLVGAADIAARTDVEQALRLELRGGLVCLEGGTELFLPRLRLVPGEALALRVRVLDRDARKGGGIGLLHLSGGRRVGGGMIRLLPAPDGSRSGGTA</sequence>
<dbReference type="InterPro" id="IPR000209">
    <property type="entry name" value="Peptidase_S8/S53_dom"/>
</dbReference>
<evidence type="ECO:0000313" key="5">
    <source>
        <dbReference type="EMBL" id="MCK8784069.1"/>
    </source>
</evidence>
<dbReference type="InterPro" id="IPR036852">
    <property type="entry name" value="Peptidase_S8/S53_dom_sf"/>
</dbReference>
<dbReference type="EMBL" id="JALPRX010000023">
    <property type="protein sequence ID" value="MCK8784069.1"/>
    <property type="molecule type" value="Genomic_DNA"/>
</dbReference>
<proteinExistence type="predicted"/>
<evidence type="ECO:0000259" key="4">
    <source>
        <dbReference type="Pfam" id="PF00082"/>
    </source>
</evidence>
<evidence type="ECO:0000313" key="6">
    <source>
        <dbReference type="Proteomes" id="UP001139516"/>
    </source>
</evidence>
<evidence type="ECO:0000256" key="2">
    <source>
        <dbReference type="ARBA" id="ARBA00022801"/>
    </source>
</evidence>
<dbReference type="Gene3D" id="3.40.50.200">
    <property type="entry name" value="Peptidase S8/S53 domain"/>
    <property type="match status" value="1"/>
</dbReference>
<reference evidence="5" key="1">
    <citation type="submission" date="2022-04" db="EMBL/GenBank/DDBJ databases">
        <title>Roseomonas acroporae sp. nov., isolated from coral Acropora digitifera.</title>
        <authorList>
            <person name="Sun H."/>
        </authorList>
    </citation>
    <scope>NUCLEOTIDE SEQUENCE</scope>
    <source>
        <strain evidence="5">NAR14</strain>
    </source>
</reference>
<keyword evidence="6" id="KW-1185">Reference proteome</keyword>
<keyword evidence="3" id="KW-0720">Serine protease</keyword>
<comment type="caution">
    <text evidence="5">The sequence shown here is derived from an EMBL/GenBank/DDBJ whole genome shotgun (WGS) entry which is preliminary data.</text>
</comment>
<gene>
    <name evidence="5" type="ORF">M0638_06710</name>
</gene>
<dbReference type="AlphaFoldDB" id="A0A9X1Y4H7"/>
<name>A0A9X1Y4H7_9PROT</name>
<evidence type="ECO:0000256" key="3">
    <source>
        <dbReference type="ARBA" id="ARBA00022825"/>
    </source>
</evidence>
<dbReference type="GO" id="GO:0004252">
    <property type="term" value="F:serine-type endopeptidase activity"/>
    <property type="evidence" value="ECO:0007669"/>
    <property type="project" value="InterPro"/>
</dbReference>
<dbReference type="RefSeq" id="WP_248666194.1">
    <property type="nucleotide sequence ID" value="NZ_JALPRX010000023.1"/>
</dbReference>
<accession>A0A9X1Y4H7</accession>
<protein>
    <submittedName>
        <fullName evidence="5">S8 family serine peptidase</fullName>
    </submittedName>
</protein>
<dbReference type="SUPFAM" id="SSF52743">
    <property type="entry name" value="Subtilisin-like"/>
    <property type="match status" value="1"/>
</dbReference>
<feature type="domain" description="Peptidase S8/S53" evidence="4">
    <location>
        <begin position="207"/>
        <end position="361"/>
    </location>
</feature>
<keyword evidence="1" id="KW-0645">Protease</keyword>
<dbReference type="Proteomes" id="UP001139516">
    <property type="component" value="Unassembled WGS sequence"/>
</dbReference>
<dbReference type="InterPro" id="IPR023828">
    <property type="entry name" value="Peptidase_S8_Ser-AS"/>
</dbReference>
<dbReference type="Pfam" id="PF00082">
    <property type="entry name" value="Peptidase_S8"/>
    <property type="match status" value="1"/>
</dbReference>
<keyword evidence="2" id="KW-0378">Hydrolase</keyword>
<dbReference type="GO" id="GO:0006508">
    <property type="term" value="P:proteolysis"/>
    <property type="evidence" value="ECO:0007669"/>
    <property type="project" value="UniProtKB-KW"/>
</dbReference>
<evidence type="ECO:0000256" key="1">
    <source>
        <dbReference type="ARBA" id="ARBA00022670"/>
    </source>
</evidence>